<organism evidence="1">
    <name type="scientific">Arundo donax</name>
    <name type="common">Giant reed</name>
    <name type="synonym">Donax arundinaceus</name>
    <dbReference type="NCBI Taxonomy" id="35708"/>
    <lineage>
        <taxon>Eukaryota</taxon>
        <taxon>Viridiplantae</taxon>
        <taxon>Streptophyta</taxon>
        <taxon>Embryophyta</taxon>
        <taxon>Tracheophyta</taxon>
        <taxon>Spermatophyta</taxon>
        <taxon>Magnoliopsida</taxon>
        <taxon>Liliopsida</taxon>
        <taxon>Poales</taxon>
        <taxon>Poaceae</taxon>
        <taxon>PACMAD clade</taxon>
        <taxon>Arundinoideae</taxon>
        <taxon>Arundineae</taxon>
        <taxon>Arundo</taxon>
    </lineage>
</organism>
<dbReference type="AlphaFoldDB" id="A0A0A9HUM4"/>
<proteinExistence type="predicted"/>
<accession>A0A0A9HUM4</accession>
<sequence length="65" mass="7682">MQNARLFSLPSLLHPCQLHHQEPSLNPRHHQHWQCDGRLIHLPHLPPQFLQCQKVRQRNPLQTGS</sequence>
<reference evidence="1" key="1">
    <citation type="submission" date="2014-09" db="EMBL/GenBank/DDBJ databases">
        <authorList>
            <person name="Magalhaes I.L.F."/>
            <person name="Oliveira U."/>
            <person name="Santos F.R."/>
            <person name="Vidigal T.H.D.A."/>
            <person name="Brescovit A.D."/>
            <person name="Santos A.J."/>
        </authorList>
    </citation>
    <scope>NUCLEOTIDE SEQUENCE</scope>
    <source>
        <tissue evidence="1">Shoot tissue taken approximately 20 cm above the soil surface</tissue>
    </source>
</reference>
<protein>
    <submittedName>
        <fullName evidence="1">Uncharacterized protein</fullName>
    </submittedName>
</protein>
<name>A0A0A9HUM4_ARUDO</name>
<evidence type="ECO:0000313" key="1">
    <source>
        <dbReference type="EMBL" id="JAE36588.1"/>
    </source>
</evidence>
<reference evidence="1" key="2">
    <citation type="journal article" date="2015" name="Data Brief">
        <title>Shoot transcriptome of the giant reed, Arundo donax.</title>
        <authorList>
            <person name="Barrero R.A."/>
            <person name="Guerrero F.D."/>
            <person name="Moolhuijzen P."/>
            <person name="Goolsby J.A."/>
            <person name="Tidwell J."/>
            <person name="Bellgard S.E."/>
            <person name="Bellgard M.I."/>
        </authorList>
    </citation>
    <scope>NUCLEOTIDE SEQUENCE</scope>
    <source>
        <tissue evidence="1">Shoot tissue taken approximately 20 cm above the soil surface</tissue>
    </source>
</reference>
<dbReference type="EMBL" id="GBRH01161308">
    <property type="protein sequence ID" value="JAE36588.1"/>
    <property type="molecule type" value="Transcribed_RNA"/>
</dbReference>